<keyword evidence="7" id="KW-1185">Reference proteome</keyword>
<feature type="compositionally biased region" description="Gly residues" evidence="4">
    <location>
        <begin position="156"/>
        <end position="167"/>
    </location>
</feature>
<name>A0A3P1SD16_9ACTO</name>
<dbReference type="FunFam" id="2.60.260.20:FF:000013">
    <property type="entry name" value="DnaJ subfamily B member 11"/>
    <property type="match status" value="1"/>
</dbReference>
<dbReference type="EMBL" id="RQZF01000007">
    <property type="protein sequence ID" value="RRC95028.1"/>
    <property type="molecule type" value="Genomic_DNA"/>
</dbReference>
<sequence length="367" mass="37459">MSGQDWFEKDFYKVLGVDKDADTAAIKKAYRKLARKYHPDQNQGDPKAEERFKQISEAYSVLSDAEQRKQYDAIRAMAGGGARFSAGSGGFEDLFGGMFAGSGGGGTQFSAAGFEDILSGLFGGGRGAGARSAGPQGGPSPFGAQGPFGGASHEGTFGGGPFTGGAFNGQNFAGDPRFSSAPRPTKGADLKASASLTFRQALKGTEIRLTVGGSTVTARVPAGVKDGQKIRLAGKGRPGTHGGAAGDLVVTVNVAPHPVFRRDGDNLRMTLPVTIAEATLGGALEVPLLDGSTVTVKVPAGTSSGAVLRVRGKGVTTAKVTGDLLVELQMVAPSSLSGEAQEALRAYAEATADFEPRAGLSDSIAQG</sequence>
<evidence type="ECO:0000256" key="1">
    <source>
        <dbReference type="ARBA" id="ARBA00022705"/>
    </source>
</evidence>
<feature type="region of interest" description="Disordered" evidence="4">
    <location>
        <begin position="126"/>
        <end position="186"/>
    </location>
</feature>
<organism evidence="6 7">
    <name type="scientific">Schaalia canis</name>
    <dbReference type="NCBI Taxonomy" id="100469"/>
    <lineage>
        <taxon>Bacteria</taxon>
        <taxon>Bacillati</taxon>
        <taxon>Actinomycetota</taxon>
        <taxon>Actinomycetes</taxon>
        <taxon>Actinomycetales</taxon>
        <taxon>Actinomycetaceae</taxon>
        <taxon>Schaalia</taxon>
    </lineage>
</organism>
<dbReference type="GO" id="GO:0051082">
    <property type="term" value="F:unfolded protein binding"/>
    <property type="evidence" value="ECO:0007669"/>
    <property type="project" value="InterPro"/>
</dbReference>
<reference evidence="6 7" key="1">
    <citation type="submission" date="2018-11" db="EMBL/GenBank/DDBJ databases">
        <title>Genomes From Bacteria Associated with the Canine Oral Cavity: a Test Case for Automated Genome-Based Taxonomic Assignment.</title>
        <authorList>
            <person name="Coil D.A."/>
            <person name="Jospin G."/>
            <person name="Darling A.E."/>
            <person name="Wallis C."/>
            <person name="Davis I.J."/>
            <person name="Harris S."/>
            <person name="Eisen J.A."/>
            <person name="Holcombe L.J."/>
            <person name="O'Flynn C."/>
        </authorList>
    </citation>
    <scope>NUCLEOTIDE SEQUENCE [LARGE SCALE GENOMIC DNA]</scope>
    <source>
        <strain evidence="6 7">OH770</strain>
    </source>
</reference>
<evidence type="ECO:0000313" key="6">
    <source>
        <dbReference type="EMBL" id="RRC95028.1"/>
    </source>
</evidence>
<dbReference type="PRINTS" id="PR00625">
    <property type="entry name" value="JDOMAIN"/>
</dbReference>
<evidence type="ECO:0000313" key="7">
    <source>
        <dbReference type="Proteomes" id="UP000280444"/>
    </source>
</evidence>
<keyword evidence="2" id="KW-0346">Stress response</keyword>
<evidence type="ECO:0000256" key="2">
    <source>
        <dbReference type="ARBA" id="ARBA00023016"/>
    </source>
</evidence>
<dbReference type="InterPro" id="IPR002939">
    <property type="entry name" value="DnaJ_C"/>
</dbReference>
<dbReference type="CDD" id="cd06257">
    <property type="entry name" value="DnaJ"/>
    <property type="match status" value="1"/>
</dbReference>
<dbReference type="Gene3D" id="1.10.287.110">
    <property type="entry name" value="DnaJ domain"/>
    <property type="match status" value="1"/>
</dbReference>
<dbReference type="PROSITE" id="PS50076">
    <property type="entry name" value="DNAJ_2"/>
    <property type="match status" value="1"/>
</dbReference>
<dbReference type="GO" id="GO:0005737">
    <property type="term" value="C:cytoplasm"/>
    <property type="evidence" value="ECO:0007669"/>
    <property type="project" value="TreeGrafter"/>
</dbReference>
<keyword evidence="1" id="KW-0235">DNA replication</keyword>
<dbReference type="RefSeq" id="WP_124870832.1">
    <property type="nucleotide sequence ID" value="NZ_RQZF01000007.1"/>
</dbReference>
<dbReference type="Pfam" id="PF01556">
    <property type="entry name" value="DnaJ_C"/>
    <property type="match status" value="1"/>
</dbReference>
<dbReference type="Proteomes" id="UP000280444">
    <property type="component" value="Unassembled WGS sequence"/>
</dbReference>
<dbReference type="InterPro" id="IPR001623">
    <property type="entry name" value="DnaJ_domain"/>
</dbReference>
<dbReference type="SUPFAM" id="SSF46565">
    <property type="entry name" value="Chaperone J-domain"/>
    <property type="match status" value="1"/>
</dbReference>
<dbReference type="AlphaFoldDB" id="A0A3P1SD16"/>
<comment type="caution">
    <text evidence="6">The sequence shown here is derived from an EMBL/GenBank/DDBJ whole genome shotgun (WGS) entry which is preliminary data.</text>
</comment>
<evidence type="ECO:0000259" key="5">
    <source>
        <dbReference type="PROSITE" id="PS50076"/>
    </source>
</evidence>
<dbReference type="OrthoDB" id="9779889at2"/>
<gene>
    <name evidence="6" type="ORF">EII11_07265</name>
</gene>
<proteinExistence type="predicted"/>
<dbReference type="SUPFAM" id="SSF49493">
    <property type="entry name" value="HSP40/DnaJ peptide-binding domain"/>
    <property type="match status" value="2"/>
</dbReference>
<accession>A0A3P1SD16</accession>
<evidence type="ECO:0000256" key="3">
    <source>
        <dbReference type="ARBA" id="ARBA00023186"/>
    </source>
</evidence>
<dbReference type="GO" id="GO:0006260">
    <property type="term" value="P:DNA replication"/>
    <property type="evidence" value="ECO:0007669"/>
    <property type="project" value="UniProtKB-KW"/>
</dbReference>
<keyword evidence="3" id="KW-0143">Chaperone</keyword>
<dbReference type="GO" id="GO:0042026">
    <property type="term" value="P:protein refolding"/>
    <property type="evidence" value="ECO:0007669"/>
    <property type="project" value="TreeGrafter"/>
</dbReference>
<dbReference type="Pfam" id="PF00226">
    <property type="entry name" value="DnaJ"/>
    <property type="match status" value="1"/>
</dbReference>
<dbReference type="InterPro" id="IPR008971">
    <property type="entry name" value="HSP40/DnaJ_pept-bd"/>
</dbReference>
<dbReference type="PANTHER" id="PTHR43096:SF54">
    <property type="entry name" value="CHAPERONE PROTEIN DNAJ 1"/>
    <property type="match status" value="1"/>
</dbReference>
<dbReference type="PROSITE" id="PS00636">
    <property type="entry name" value="DNAJ_1"/>
    <property type="match status" value="1"/>
</dbReference>
<dbReference type="SMART" id="SM00271">
    <property type="entry name" value="DnaJ"/>
    <property type="match status" value="1"/>
</dbReference>
<dbReference type="Gene3D" id="2.60.260.20">
    <property type="entry name" value="Urease metallochaperone UreE, N-terminal domain"/>
    <property type="match status" value="2"/>
</dbReference>
<dbReference type="PANTHER" id="PTHR43096">
    <property type="entry name" value="DNAJ HOMOLOG 1, MITOCHONDRIAL-RELATED"/>
    <property type="match status" value="1"/>
</dbReference>
<evidence type="ECO:0000256" key="4">
    <source>
        <dbReference type="SAM" id="MobiDB-lite"/>
    </source>
</evidence>
<dbReference type="InterPro" id="IPR018253">
    <property type="entry name" value="DnaJ_domain_CS"/>
</dbReference>
<feature type="domain" description="J" evidence="5">
    <location>
        <begin position="10"/>
        <end position="75"/>
    </location>
</feature>
<dbReference type="InterPro" id="IPR036869">
    <property type="entry name" value="J_dom_sf"/>
</dbReference>
<protein>
    <submittedName>
        <fullName evidence="6">J domain-containing protein</fullName>
    </submittedName>
</protein>
<dbReference type="CDD" id="cd10747">
    <property type="entry name" value="DnaJ_C"/>
    <property type="match status" value="1"/>
</dbReference>